<evidence type="ECO:0000259" key="4">
    <source>
        <dbReference type="PROSITE" id="PS51747"/>
    </source>
</evidence>
<dbReference type="KEGG" id="bvk:117231711"/>
<reference evidence="6" key="1">
    <citation type="submission" date="2025-08" db="UniProtKB">
        <authorList>
            <consortium name="RefSeq"/>
        </authorList>
    </citation>
    <scope>IDENTIFICATION</scope>
    <source>
        <tissue evidence="6">Muscle</tissue>
    </source>
</reference>
<dbReference type="GO" id="GO:0008033">
    <property type="term" value="P:tRNA processing"/>
    <property type="evidence" value="ECO:0007669"/>
    <property type="project" value="UniProtKB-KW"/>
</dbReference>
<dbReference type="Gene3D" id="3.40.140.10">
    <property type="entry name" value="Cytidine Deaminase, domain 2"/>
    <property type="match status" value="1"/>
</dbReference>
<feature type="domain" description="CMP/dCMP-type deaminase" evidence="4">
    <location>
        <begin position="284"/>
        <end position="413"/>
    </location>
</feature>
<dbReference type="PANTHER" id="PTHR11079:SF156">
    <property type="entry name" value="INACTIVE TRNA-SPECIFIC ADENOSINE DEAMINASE-LIKE PROTEIN 3-RELATED"/>
    <property type="match status" value="1"/>
</dbReference>
<dbReference type="GO" id="GO:0005737">
    <property type="term" value="C:cytoplasm"/>
    <property type="evidence" value="ECO:0007669"/>
    <property type="project" value="TreeGrafter"/>
</dbReference>
<dbReference type="PROSITE" id="PS51747">
    <property type="entry name" value="CYT_DCMP_DEAMINASES_2"/>
    <property type="match status" value="1"/>
</dbReference>
<gene>
    <name evidence="6" type="primary">LOC117231711</name>
</gene>
<keyword evidence="5" id="KW-1185">Reference proteome</keyword>
<dbReference type="GO" id="GO:0005634">
    <property type="term" value="C:nucleus"/>
    <property type="evidence" value="ECO:0007669"/>
    <property type="project" value="TreeGrafter"/>
</dbReference>
<protein>
    <submittedName>
        <fullName evidence="6">Probable inactive tRNA-specific adenosine deaminase-like protein 3 isoform X1</fullName>
    </submittedName>
</protein>
<evidence type="ECO:0000256" key="2">
    <source>
        <dbReference type="ARBA" id="ARBA00038160"/>
    </source>
</evidence>
<feature type="compositionally biased region" description="Basic and acidic residues" evidence="3">
    <location>
        <begin position="275"/>
        <end position="284"/>
    </location>
</feature>
<dbReference type="InterPro" id="IPR016193">
    <property type="entry name" value="Cytidine_deaminase-like"/>
</dbReference>
<proteinExistence type="inferred from homology"/>
<evidence type="ECO:0000313" key="5">
    <source>
        <dbReference type="Proteomes" id="UP000504631"/>
    </source>
</evidence>
<dbReference type="AlphaFoldDB" id="A0A6J3JZJ2"/>
<organism evidence="5 6">
    <name type="scientific">Bombus vosnesenskii</name>
    <dbReference type="NCBI Taxonomy" id="207650"/>
    <lineage>
        <taxon>Eukaryota</taxon>
        <taxon>Metazoa</taxon>
        <taxon>Ecdysozoa</taxon>
        <taxon>Arthropoda</taxon>
        <taxon>Hexapoda</taxon>
        <taxon>Insecta</taxon>
        <taxon>Pterygota</taxon>
        <taxon>Neoptera</taxon>
        <taxon>Endopterygota</taxon>
        <taxon>Hymenoptera</taxon>
        <taxon>Apocrita</taxon>
        <taxon>Aculeata</taxon>
        <taxon>Apoidea</taxon>
        <taxon>Anthophila</taxon>
        <taxon>Apidae</taxon>
        <taxon>Bombus</taxon>
        <taxon>Pyrobombus</taxon>
    </lineage>
</organism>
<dbReference type="InterPro" id="IPR002125">
    <property type="entry name" value="CMP_dCMP_dom"/>
</dbReference>
<evidence type="ECO:0000256" key="3">
    <source>
        <dbReference type="SAM" id="MobiDB-lite"/>
    </source>
</evidence>
<keyword evidence="1" id="KW-0819">tRNA processing</keyword>
<comment type="similarity">
    <text evidence="2">Belongs to the cytidine and deoxycytidylate deaminase family. ADAT3 subfamily.</text>
</comment>
<evidence type="ECO:0000256" key="1">
    <source>
        <dbReference type="ARBA" id="ARBA00022694"/>
    </source>
</evidence>
<feature type="region of interest" description="Disordered" evidence="3">
    <location>
        <begin position="260"/>
        <end position="284"/>
    </location>
</feature>
<dbReference type="PANTHER" id="PTHR11079">
    <property type="entry name" value="CYTOSINE DEAMINASE FAMILY MEMBER"/>
    <property type="match status" value="1"/>
</dbReference>
<dbReference type="RefSeq" id="XP_033346288.1">
    <property type="nucleotide sequence ID" value="XM_033490397.1"/>
</dbReference>
<sequence length="434" mass="48689">MKITGKNLIREMAISSPKCAKGSEMETTTRSWIARPILNHDLIADLPLELVYVGLLKRKEDISIAIKSISSVLPGFHHLKRCSSNKLLLAPIDSRKLLAETKDCKESKEEFTLTQDKLKMILTERGFNLSLLEDDFHTAKVPARAAKTKAQAARASSIWPLNFHPDPNIERLVDGSIFTEHQLVLIERYMNVVVEAARLEAVGDSNCNGSAVIVDPVDGRILAVAASKIDRHPMWHAAMLAVDLVARLQGGGAWKFEERLEQKGTDDSETSESSANRDAENKMTKEMRIKRKYVEEAPLCYPETLSKIGLPKEECLQSTEIRRGRRNNGSTKTMDSRTVEQTEAADTKKCGPYLCTGYWTFLLKEPCPLCAMALLHSRVLRIFYGVPNRNTGVLGSKTVLHAVPGLNHRYQVWSGVLEQECRQALQEIEHRNMN</sequence>
<dbReference type="SUPFAM" id="SSF53927">
    <property type="entry name" value="Cytidine deaminase-like"/>
    <property type="match status" value="1"/>
</dbReference>
<name>A0A6J3JZJ2_9HYME</name>
<dbReference type="GO" id="GO:0052717">
    <property type="term" value="F:tRNA-specific adenosine-34 deaminase activity"/>
    <property type="evidence" value="ECO:0007669"/>
    <property type="project" value="TreeGrafter"/>
</dbReference>
<accession>A0A6J3JZJ2</accession>
<dbReference type="GeneID" id="117231711"/>
<dbReference type="Proteomes" id="UP000504631">
    <property type="component" value="Unplaced"/>
</dbReference>
<evidence type="ECO:0000313" key="6">
    <source>
        <dbReference type="RefSeq" id="XP_033346288.1"/>
    </source>
</evidence>